<proteinExistence type="inferred from homology"/>
<accession>A0A9P9Z782</accession>
<evidence type="ECO:0000256" key="9">
    <source>
        <dbReference type="ARBA" id="ARBA00029902"/>
    </source>
</evidence>
<keyword evidence="15" id="KW-1185">Reference proteome</keyword>
<evidence type="ECO:0000256" key="5">
    <source>
        <dbReference type="ARBA" id="ARBA00022598"/>
    </source>
</evidence>
<sequence length="468" mass="49681">MPRSPTRRAPSQPGRLVGHLSGALDLSVLAPHEGFGIHPLLTVTGAGASFAGVTAALAGSTQRAHAVAAALADVLGMTGVTVRDEDRAAYHAAASIAANFLVTLEGMAEDLAATAGVDRHALVPLVRAAVENWAERGAASALTGPVSRGDDATVARQRAALAERLPDRLTLFDALVDATRDLARDTARRNHGGPVSPRIVRTVAELRAVLAPLRAGGVGFVPTMGALHEGHLSLLRAARNHTGTVVLSIFVNPTQFGEAADLDAYPRTEAADVALAEQAGVGRGLRPVRRRDVPGGFRHDGLGRRHDHRHPRRRGNAGGPTSTVSRPSSPNCCSRWQPDRAYFGAKDAQQVVVVRRMVADLGIPVEIVTCPHLPRCRRSRPLSSRNTRLSPDDRALAVAIPRALRAAQDAFARGIRNPRRLTDNRARGARRPLPRVRGDRGCRQAGADRRDRATGAPRASPRASGRSV</sequence>
<dbReference type="PANTHER" id="PTHR21299:SF1">
    <property type="entry name" value="PANTOATE--BETA-ALANINE LIGASE"/>
    <property type="match status" value="1"/>
</dbReference>
<comment type="similarity">
    <text evidence="2">Belongs to the pantothenate synthetase family.</text>
</comment>
<dbReference type="GO" id="GO:0004592">
    <property type="term" value="F:pantoate-beta-alanine ligase activity"/>
    <property type="evidence" value="ECO:0007669"/>
    <property type="project" value="UniProtKB-EC"/>
</dbReference>
<evidence type="ECO:0000259" key="13">
    <source>
        <dbReference type="Pfam" id="PF10728"/>
    </source>
</evidence>
<dbReference type="Gene3D" id="3.30.1300.10">
    <property type="entry name" value="Pantoate-beta-alanine ligase, C-terminal domain"/>
    <property type="match status" value="1"/>
</dbReference>
<dbReference type="InterPro" id="IPR003721">
    <property type="entry name" value="Pantoate_ligase"/>
</dbReference>
<comment type="catalytic activity">
    <reaction evidence="11">
        <text>(R)-pantoate + beta-alanine + ATP = (R)-pantothenate + AMP + diphosphate + H(+)</text>
        <dbReference type="Rhea" id="RHEA:10912"/>
        <dbReference type="ChEBI" id="CHEBI:15378"/>
        <dbReference type="ChEBI" id="CHEBI:15980"/>
        <dbReference type="ChEBI" id="CHEBI:29032"/>
        <dbReference type="ChEBI" id="CHEBI:30616"/>
        <dbReference type="ChEBI" id="CHEBI:33019"/>
        <dbReference type="ChEBI" id="CHEBI:57966"/>
        <dbReference type="ChEBI" id="CHEBI:456215"/>
        <dbReference type="EC" id="6.3.2.1"/>
    </reaction>
</comment>
<evidence type="ECO:0000256" key="10">
    <source>
        <dbReference type="ARBA" id="ARBA00032806"/>
    </source>
</evidence>
<dbReference type="AlphaFoldDB" id="A0A9P9Z782"/>
<dbReference type="EC" id="6.3.2.1" evidence="3"/>
<dbReference type="InterPro" id="IPR018931">
    <property type="entry name" value="DUF2520"/>
</dbReference>
<dbReference type="InterPro" id="IPR008927">
    <property type="entry name" value="6-PGluconate_DH-like_C_sf"/>
</dbReference>
<dbReference type="InterPro" id="IPR042176">
    <property type="entry name" value="Pantoate_ligase_C"/>
</dbReference>
<evidence type="ECO:0000256" key="2">
    <source>
        <dbReference type="ARBA" id="ARBA00009256"/>
    </source>
</evidence>
<dbReference type="GO" id="GO:0005524">
    <property type="term" value="F:ATP binding"/>
    <property type="evidence" value="ECO:0007669"/>
    <property type="project" value="UniProtKB-KW"/>
</dbReference>
<evidence type="ECO:0000313" key="15">
    <source>
        <dbReference type="Proteomes" id="UP001151287"/>
    </source>
</evidence>
<dbReference type="Pfam" id="PF02569">
    <property type="entry name" value="Pantoate_ligase"/>
    <property type="match status" value="1"/>
</dbReference>
<feature type="region of interest" description="Disordered" evidence="12">
    <location>
        <begin position="287"/>
        <end position="333"/>
    </location>
</feature>
<feature type="domain" description="DUF2520" evidence="13">
    <location>
        <begin position="56"/>
        <end position="176"/>
    </location>
</feature>
<dbReference type="Gene3D" id="1.10.1040.20">
    <property type="entry name" value="ProC-like, C-terminal domain"/>
    <property type="match status" value="1"/>
</dbReference>
<organism evidence="14 15">
    <name type="scientific">Rhynchospora breviuscula</name>
    <dbReference type="NCBI Taxonomy" id="2022672"/>
    <lineage>
        <taxon>Eukaryota</taxon>
        <taxon>Viridiplantae</taxon>
        <taxon>Streptophyta</taxon>
        <taxon>Embryophyta</taxon>
        <taxon>Tracheophyta</taxon>
        <taxon>Spermatophyta</taxon>
        <taxon>Magnoliopsida</taxon>
        <taxon>Liliopsida</taxon>
        <taxon>Poales</taxon>
        <taxon>Cyperaceae</taxon>
        <taxon>Cyperoideae</taxon>
        <taxon>Rhynchosporeae</taxon>
        <taxon>Rhynchospora</taxon>
    </lineage>
</organism>
<dbReference type="GO" id="GO:0015940">
    <property type="term" value="P:pantothenate biosynthetic process"/>
    <property type="evidence" value="ECO:0007669"/>
    <property type="project" value="UniProtKB-KW"/>
</dbReference>
<dbReference type="SUPFAM" id="SSF48179">
    <property type="entry name" value="6-phosphogluconate dehydrogenase C-terminal domain-like"/>
    <property type="match status" value="1"/>
</dbReference>
<evidence type="ECO:0000256" key="1">
    <source>
        <dbReference type="ARBA" id="ARBA00004990"/>
    </source>
</evidence>
<comment type="pathway">
    <text evidence="1">Cofactor biosynthesis; (R)-pantothenate biosynthesis; (R)-pantothenate from (R)-pantoate and beta-alanine: step 1/1.</text>
</comment>
<keyword evidence="6" id="KW-0566">Pantothenate biosynthesis</keyword>
<protein>
    <recommendedName>
        <fullName evidence="4">Pantoate--beta-alanine ligase</fullName>
        <ecNumber evidence="3">6.3.2.1</ecNumber>
    </recommendedName>
    <alternativeName>
        <fullName evidence="10">Pantoate-activating enzyme</fullName>
    </alternativeName>
    <alternativeName>
        <fullName evidence="9">Pantothenate synthetase</fullName>
    </alternativeName>
</protein>
<comment type="caution">
    <text evidence="14">The sequence shown here is derived from an EMBL/GenBank/DDBJ whole genome shotgun (WGS) entry which is preliminary data.</text>
</comment>
<evidence type="ECO:0000256" key="12">
    <source>
        <dbReference type="SAM" id="MobiDB-lite"/>
    </source>
</evidence>
<evidence type="ECO:0000313" key="14">
    <source>
        <dbReference type="EMBL" id="KAJ1683619.1"/>
    </source>
</evidence>
<feature type="compositionally biased region" description="Basic residues" evidence="12">
    <location>
        <begin position="305"/>
        <end position="315"/>
    </location>
</feature>
<feature type="compositionally biased region" description="Basic and acidic residues" evidence="12">
    <location>
        <begin position="436"/>
        <end position="453"/>
    </location>
</feature>
<feature type="compositionally biased region" description="Polar residues" evidence="12">
    <location>
        <begin position="319"/>
        <end position="333"/>
    </location>
</feature>
<dbReference type="EMBL" id="JAMQYH010000153">
    <property type="protein sequence ID" value="KAJ1683619.1"/>
    <property type="molecule type" value="Genomic_DNA"/>
</dbReference>
<dbReference type="Pfam" id="PF10728">
    <property type="entry name" value="DUF2520"/>
    <property type="match status" value="1"/>
</dbReference>
<keyword evidence="5" id="KW-0436">Ligase</keyword>
<keyword evidence="7" id="KW-0547">Nucleotide-binding</keyword>
<dbReference type="InterPro" id="IPR037108">
    <property type="entry name" value="TM1727-like_C_sf"/>
</dbReference>
<keyword evidence="8" id="KW-0067">ATP-binding</keyword>
<evidence type="ECO:0000256" key="6">
    <source>
        <dbReference type="ARBA" id="ARBA00022655"/>
    </source>
</evidence>
<gene>
    <name evidence="14" type="ORF">LUZ63_021156</name>
</gene>
<evidence type="ECO:0000256" key="4">
    <source>
        <dbReference type="ARBA" id="ARBA00015647"/>
    </source>
</evidence>
<evidence type="ECO:0000256" key="7">
    <source>
        <dbReference type="ARBA" id="ARBA00022741"/>
    </source>
</evidence>
<dbReference type="Gene3D" id="3.40.50.620">
    <property type="entry name" value="HUPs"/>
    <property type="match status" value="1"/>
</dbReference>
<dbReference type="Gene3D" id="3.40.50.720">
    <property type="entry name" value="NAD(P)-binding Rossmann-like Domain"/>
    <property type="match status" value="1"/>
</dbReference>
<name>A0A9P9Z782_9POAL</name>
<dbReference type="InterPro" id="IPR014729">
    <property type="entry name" value="Rossmann-like_a/b/a_fold"/>
</dbReference>
<evidence type="ECO:0000256" key="3">
    <source>
        <dbReference type="ARBA" id="ARBA00012219"/>
    </source>
</evidence>
<evidence type="ECO:0000256" key="8">
    <source>
        <dbReference type="ARBA" id="ARBA00022840"/>
    </source>
</evidence>
<dbReference type="Proteomes" id="UP001151287">
    <property type="component" value="Unassembled WGS sequence"/>
</dbReference>
<dbReference type="PANTHER" id="PTHR21299">
    <property type="entry name" value="CYTIDYLATE KINASE/PANTOATE-BETA-ALANINE LIGASE"/>
    <property type="match status" value="1"/>
</dbReference>
<dbReference type="SUPFAM" id="SSF52374">
    <property type="entry name" value="Nucleotidylyl transferase"/>
    <property type="match status" value="1"/>
</dbReference>
<feature type="region of interest" description="Disordered" evidence="12">
    <location>
        <begin position="415"/>
        <end position="468"/>
    </location>
</feature>
<dbReference type="OrthoDB" id="2020436at2759"/>
<feature type="compositionally biased region" description="Basic and acidic residues" evidence="12">
    <location>
        <begin position="290"/>
        <end position="304"/>
    </location>
</feature>
<reference evidence="14" key="1">
    <citation type="journal article" date="2022" name="Cell">
        <title>Repeat-based holocentromeres influence genome architecture and karyotype evolution.</title>
        <authorList>
            <person name="Hofstatter P.G."/>
            <person name="Thangavel G."/>
            <person name="Lux T."/>
            <person name="Neumann P."/>
            <person name="Vondrak T."/>
            <person name="Novak P."/>
            <person name="Zhang M."/>
            <person name="Costa L."/>
            <person name="Castellani M."/>
            <person name="Scott A."/>
            <person name="Toegelov H."/>
            <person name="Fuchs J."/>
            <person name="Mata-Sucre Y."/>
            <person name="Dias Y."/>
            <person name="Vanzela A.L.L."/>
            <person name="Huettel B."/>
            <person name="Almeida C.C.S."/>
            <person name="Simkova H."/>
            <person name="Souza G."/>
            <person name="Pedrosa-Harand A."/>
            <person name="Macas J."/>
            <person name="Mayer K.F.X."/>
            <person name="Houben A."/>
            <person name="Marques A."/>
        </authorList>
    </citation>
    <scope>NUCLEOTIDE SEQUENCE</scope>
    <source>
        <strain evidence="14">RhyBre1mFocal</strain>
    </source>
</reference>
<evidence type="ECO:0000256" key="11">
    <source>
        <dbReference type="ARBA" id="ARBA00048258"/>
    </source>
</evidence>